<dbReference type="InterPro" id="IPR050398">
    <property type="entry name" value="HssS/ArlS-like"/>
</dbReference>
<evidence type="ECO:0000256" key="9">
    <source>
        <dbReference type="ARBA" id="ARBA00022777"/>
    </source>
</evidence>
<sequence>MMKNVPLALKIWLVMTAITLCLFTLLAFLLPWTLKGFFTEQIYDILLDSQRAVPSSGAIPFTSIAQVEPSATVERIQYITSTPKEGAKQDIPVQPNGTAGKQPGTKLPNQLNGGVNNVKPDIGGKSQAVSPEAAIKPGVDATSGAVGRSEAAGVIVEPGIKADSQDGILQKVFVRTEAMPFALTLKPANGPGVQHLIMQDGGMVSKTEPAVPGPFVEAIRQDTLHQKEDIQAYSREVDDRTVFYVIRKEQLEGKPGFMVSYAWGSYRNDLVMTMFQRLVLLMMVLIVVSWIPCLWLARYLSRPLVLMEQQAGRIAERDWHQPFVLNRKDEMGRLAQAFEAMRQRLVRQDKAQQFFLQNISHELKTPVMVIQSYAQSILDGIYPKGTIAGSVETIKSEATRLEKRIRDLLYLNKLNYMSVRERKRLPFDLSAVVRDCVERLRYRRPEIDWHVDLPTVEIGGDAEQWGVAIENLLDNQVRYANTRISITMIHGDDKATPGASAAAAGGAMPVTTELRIWNDGEPIDEALIDSMFDQFETGPDGQFGLGLAIVKQILTAHHARIRVGNEHGGVAFYIDPGPPSPSHSADEAKAS</sequence>
<dbReference type="AlphaFoldDB" id="A0A4R5KIC1"/>
<evidence type="ECO:0000256" key="8">
    <source>
        <dbReference type="ARBA" id="ARBA00022741"/>
    </source>
</evidence>
<dbReference type="SMART" id="SM00387">
    <property type="entry name" value="HATPase_c"/>
    <property type="match status" value="1"/>
</dbReference>
<feature type="transmembrane region" description="Helical" evidence="15">
    <location>
        <begin position="12"/>
        <end position="34"/>
    </location>
</feature>
<evidence type="ECO:0000256" key="2">
    <source>
        <dbReference type="ARBA" id="ARBA00004651"/>
    </source>
</evidence>
<dbReference type="EMBL" id="SMRT01000013">
    <property type="protein sequence ID" value="TDF94508.1"/>
    <property type="molecule type" value="Genomic_DNA"/>
</dbReference>
<evidence type="ECO:0000313" key="18">
    <source>
        <dbReference type="EMBL" id="TDF94508.1"/>
    </source>
</evidence>
<dbReference type="GO" id="GO:0005524">
    <property type="term" value="F:ATP binding"/>
    <property type="evidence" value="ECO:0007669"/>
    <property type="project" value="UniProtKB-KW"/>
</dbReference>
<dbReference type="SUPFAM" id="SSF158472">
    <property type="entry name" value="HAMP domain-like"/>
    <property type="match status" value="1"/>
</dbReference>
<feature type="domain" description="HAMP" evidence="17">
    <location>
        <begin position="298"/>
        <end position="350"/>
    </location>
</feature>
<dbReference type="InterPro" id="IPR003660">
    <property type="entry name" value="HAMP_dom"/>
</dbReference>
<dbReference type="InterPro" id="IPR003594">
    <property type="entry name" value="HATPase_dom"/>
</dbReference>
<evidence type="ECO:0000256" key="10">
    <source>
        <dbReference type="ARBA" id="ARBA00022840"/>
    </source>
</evidence>
<protein>
    <recommendedName>
        <fullName evidence="3">histidine kinase</fullName>
        <ecNumber evidence="3">2.7.13.3</ecNumber>
    </recommendedName>
</protein>
<dbReference type="SMART" id="SM00388">
    <property type="entry name" value="HisKA"/>
    <property type="match status" value="1"/>
</dbReference>
<evidence type="ECO:0000256" key="14">
    <source>
        <dbReference type="SAM" id="MobiDB-lite"/>
    </source>
</evidence>
<keyword evidence="4" id="KW-1003">Cell membrane</keyword>
<dbReference type="InterPro" id="IPR003661">
    <property type="entry name" value="HisK_dim/P_dom"/>
</dbReference>
<comment type="caution">
    <text evidence="18">The sequence shown here is derived from an EMBL/GenBank/DDBJ whole genome shotgun (WGS) entry which is preliminary data.</text>
</comment>
<dbReference type="Pfam" id="PF00672">
    <property type="entry name" value="HAMP"/>
    <property type="match status" value="1"/>
</dbReference>
<evidence type="ECO:0000256" key="3">
    <source>
        <dbReference type="ARBA" id="ARBA00012438"/>
    </source>
</evidence>
<dbReference type="GO" id="GO:0000155">
    <property type="term" value="F:phosphorelay sensor kinase activity"/>
    <property type="evidence" value="ECO:0007669"/>
    <property type="project" value="InterPro"/>
</dbReference>
<dbReference type="RefSeq" id="WP_133232963.1">
    <property type="nucleotide sequence ID" value="NZ_SMRT01000013.1"/>
</dbReference>
<keyword evidence="8" id="KW-0547">Nucleotide-binding</keyword>
<evidence type="ECO:0000313" key="19">
    <source>
        <dbReference type="Proteomes" id="UP000295636"/>
    </source>
</evidence>
<dbReference type="Gene3D" id="6.10.340.10">
    <property type="match status" value="1"/>
</dbReference>
<keyword evidence="19" id="KW-1185">Reference proteome</keyword>
<dbReference type="SMART" id="SM00304">
    <property type="entry name" value="HAMP"/>
    <property type="match status" value="1"/>
</dbReference>
<evidence type="ECO:0000256" key="1">
    <source>
        <dbReference type="ARBA" id="ARBA00000085"/>
    </source>
</evidence>
<organism evidence="18 19">
    <name type="scientific">Paenibacillus piri</name>
    <dbReference type="NCBI Taxonomy" id="2547395"/>
    <lineage>
        <taxon>Bacteria</taxon>
        <taxon>Bacillati</taxon>
        <taxon>Bacillota</taxon>
        <taxon>Bacilli</taxon>
        <taxon>Bacillales</taxon>
        <taxon>Paenibacillaceae</taxon>
        <taxon>Paenibacillus</taxon>
    </lineage>
</organism>
<keyword evidence="7 15" id="KW-0812">Transmembrane</keyword>
<keyword evidence="13 15" id="KW-0472">Membrane</keyword>
<keyword evidence="11 15" id="KW-1133">Transmembrane helix</keyword>
<feature type="domain" description="Histidine kinase" evidence="16">
    <location>
        <begin position="358"/>
        <end position="574"/>
    </location>
</feature>
<name>A0A4R5KIC1_9BACL</name>
<evidence type="ECO:0000256" key="5">
    <source>
        <dbReference type="ARBA" id="ARBA00022553"/>
    </source>
</evidence>
<feature type="transmembrane region" description="Helical" evidence="15">
    <location>
        <begin position="278"/>
        <end position="297"/>
    </location>
</feature>
<evidence type="ECO:0000256" key="6">
    <source>
        <dbReference type="ARBA" id="ARBA00022679"/>
    </source>
</evidence>
<evidence type="ECO:0000256" key="13">
    <source>
        <dbReference type="ARBA" id="ARBA00023136"/>
    </source>
</evidence>
<dbReference type="CDD" id="cd00082">
    <property type="entry name" value="HisKA"/>
    <property type="match status" value="1"/>
</dbReference>
<feature type="region of interest" description="Disordered" evidence="14">
    <location>
        <begin position="86"/>
        <end position="112"/>
    </location>
</feature>
<dbReference type="SUPFAM" id="SSF55874">
    <property type="entry name" value="ATPase domain of HSP90 chaperone/DNA topoisomerase II/histidine kinase"/>
    <property type="match status" value="1"/>
</dbReference>
<accession>A0A4R5KIC1</accession>
<comment type="catalytic activity">
    <reaction evidence="1">
        <text>ATP + protein L-histidine = ADP + protein N-phospho-L-histidine.</text>
        <dbReference type="EC" id="2.7.13.3"/>
    </reaction>
</comment>
<dbReference type="EC" id="2.7.13.3" evidence="3"/>
<dbReference type="PROSITE" id="PS50885">
    <property type="entry name" value="HAMP"/>
    <property type="match status" value="1"/>
</dbReference>
<evidence type="ECO:0000256" key="12">
    <source>
        <dbReference type="ARBA" id="ARBA00023012"/>
    </source>
</evidence>
<dbReference type="CDD" id="cd06225">
    <property type="entry name" value="HAMP"/>
    <property type="match status" value="1"/>
</dbReference>
<keyword evidence="5" id="KW-0597">Phosphoprotein</keyword>
<evidence type="ECO:0000256" key="7">
    <source>
        <dbReference type="ARBA" id="ARBA00022692"/>
    </source>
</evidence>
<dbReference type="Gene3D" id="3.30.565.10">
    <property type="entry name" value="Histidine kinase-like ATPase, C-terminal domain"/>
    <property type="match status" value="1"/>
</dbReference>
<dbReference type="OrthoDB" id="9780718at2"/>
<dbReference type="Gene3D" id="1.10.287.130">
    <property type="match status" value="1"/>
</dbReference>
<dbReference type="Pfam" id="PF02518">
    <property type="entry name" value="HATPase_c"/>
    <property type="match status" value="1"/>
</dbReference>
<dbReference type="PANTHER" id="PTHR45528:SF1">
    <property type="entry name" value="SENSOR HISTIDINE KINASE CPXA"/>
    <property type="match status" value="1"/>
</dbReference>
<reference evidence="18 19" key="1">
    <citation type="submission" date="2019-03" db="EMBL/GenBank/DDBJ databases">
        <title>This is whole genome sequence of Paenibacillus sp MS74 strain.</title>
        <authorList>
            <person name="Trinh H.N."/>
        </authorList>
    </citation>
    <scope>NUCLEOTIDE SEQUENCE [LARGE SCALE GENOMIC DNA]</scope>
    <source>
        <strain evidence="18 19">MS74</strain>
    </source>
</reference>
<keyword evidence="9 18" id="KW-0418">Kinase</keyword>
<evidence type="ECO:0000259" key="16">
    <source>
        <dbReference type="PROSITE" id="PS50109"/>
    </source>
</evidence>
<dbReference type="PROSITE" id="PS50109">
    <property type="entry name" value="HIS_KIN"/>
    <property type="match status" value="1"/>
</dbReference>
<dbReference type="Proteomes" id="UP000295636">
    <property type="component" value="Unassembled WGS sequence"/>
</dbReference>
<dbReference type="GO" id="GO:0005886">
    <property type="term" value="C:plasma membrane"/>
    <property type="evidence" value="ECO:0007669"/>
    <property type="project" value="UniProtKB-SubCell"/>
</dbReference>
<dbReference type="InterPro" id="IPR036890">
    <property type="entry name" value="HATPase_C_sf"/>
</dbReference>
<dbReference type="InterPro" id="IPR036097">
    <property type="entry name" value="HisK_dim/P_sf"/>
</dbReference>
<evidence type="ECO:0000259" key="17">
    <source>
        <dbReference type="PROSITE" id="PS50885"/>
    </source>
</evidence>
<keyword evidence="10" id="KW-0067">ATP-binding</keyword>
<dbReference type="InterPro" id="IPR005467">
    <property type="entry name" value="His_kinase_dom"/>
</dbReference>
<dbReference type="PANTHER" id="PTHR45528">
    <property type="entry name" value="SENSOR HISTIDINE KINASE CPXA"/>
    <property type="match status" value="1"/>
</dbReference>
<keyword evidence="12" id="KW-0902">Two-component regulatory system</keyword>
<evidence type="ECO:0000256" key="15">
    <source>
        <dbReference type="SAM" id="Phobius"/>
    </source>
</evidence>
<dbReference type="Pfam" id="PF00512">
    <property type="entry name" value="HisKA"/>
    <property type="match status" value="1"/>
</dbReference>
<dbReference type="SUPFAM" id="SSF47384">
    <property type="entry name" value="Homodimeric domain of signal transducing histidine kinase"/>
    <property type="match status" value="1"/>
</dbReference>
<evidence type="ECO:0000256" key="4">
    <source>
        <dbReference type="ARBA" id="ARBA00022475"/>
    </source>
</evidence>
<proteinExistence type="predicted"/>
<evidence type="ECO:0000256" key="11">
    <source>
        <dbReference type="ARBA" id="ARBA00022989"/>
    </source>
</evidence>
<keyword evidence="6" id="KW-0808">Transferase</keyword>
<gene>
    <name evidence="18" type="ORF">E1757_24205</name>
</gene>
<comment type="subcellular location">
    <subcellularLocation>
        <location evidence="2">Cell membrane</location>
        <topology evidence="2">Multi-pass membrane protein</topology>
    </subcellularLocation>
</comment>